<reference evidence="2" key="1">
    <citation type="submission" date="2018-12" db="EMBL/GenBank/DDBJ databases">
        <title>Tengunoibacter tsumagoiensis gen. nov., sp. nov., Dictyobacter kobayashii sp. nov., D. alpinus sp. nov., and D. joshuensis sp. nov. and description of Dictyobacteraceae fam. nov. within the order Ktedonobacterales isolated from Tengu-no-mugimeshi.</title>
        <authorList>
            <person name="Wang C.M."/>
            <person name="Zheng Y."/>
            <person name="Sakai Y."/>
            <person name="Toyoda A."/>
            <person name="Minakuchi Y."/>
            <person name="Abe K."/>
            <person name="Yokota A."/>
            <person name="Yabe S."/>
        </authorList>
    </citation>
    <scope>NUCLEOTIDE SEQUENCE [LARGE SCALE GENOMIC DNA]</scope>
    <source>
        <strain evidence="2">S-27</strain>
    </source>
</reference>
<evidence type="ECO:0000313" key="1">
    <source>
        <dbReference type="EMBL" id="GCE06360.1"/>
    </source>
</evidence>
<evidence type="ECO:0000313" key="2">
    <source>
        <dbReference type="Proteomes" id="UP000287224"/>
    </source>
</evidence>
<protein>
    <submittedName>
        <fullName evidence="1">Uncharacterized protein</fullName>
    </submittedName>
</protein>
<accession>A0A401ZHK3</accession>
<proteinExistence type="predicted"/>
<comment type="caution">
    <text evidence="1">The sequence shown here is derived from an EMBL/GenBank/DDBJ whole genome shotgun (WGS) entry which is preliminary data.</text>
</comment>
<dbReference type="AlphaFoldDB" id="A0A401ZHK3"/>
<dbReference type="EMBL" id="BIFQ01000001">
    <property type="protein sequence ID" value="GCE06360.1"/>
    <property type="molecule type" value="Genomic_DNA"/>
</dbReference>
<gene>
    <name evidence="1" type="ORF">KDAU_36890</name>
</gene>
<keyword evidence="2" id="KW-1185">Reference proteome</keyword>
<sequence>MFQKSVKVYQQVLKIEKKLRAKTQKIRETIHTKRTILNSAKNTKAPGQTKSPGALLISKSLSSVQTGLSKENG</sequence>
<organism evidence="1 2">
    <name type="scientific">Dictyobacter aurantiacus</name>
    <dbReference type="NCBI Taxonomy" id="1936993"/>
    <lineage>
        <taxon>Bacteria</taxon>
        <taxon>Bacillati</taxon>
        <taxon>Chloroflexota</taxon>
        <taxon>Ktedonobacteria</taxon>
        <taxon>Ktedonobacterales</taxon>
        <taxon>Dictyobacteraceae</taxon>
        <taxon>Dictyobacter</taxon>
    </lineage>
</organism>
<name>A0A401ZHK3_9CHLR</name>
<dbReference type="Proteomes" id="UP000287224">
    <property type="component" value="Unassembled WGS sequence"/>
</dbReference>